<proteinExistence type="predicted"/>
<dbReference type="RefSeq" id="WP_067218999.1">
    <property type="nucleotide sequence ID" value="NZ_MBQE01000002.1"/>
</dbReference>
<dbReference type="EMBL" id="OBML01000005">
    <property type="protein sequence ID" value="SOC07203.1"/>
    <property type="molecule type" value="Genomic_DNA"/>
</dbReference>
<dbReference type="STRING" id="538381.GCA_001696535_01904"/>
<name>A0A285SM40_9HYPH</name>
<dbReference type="Proteomes" id="UP000219331">
    <property type="component" value="Unassembled WGS sequence"/>
</dbReference>
<dbReference type="InterPro" id="IPR021269">
    <property type="entry name" value="DUF2848"/>
</dbReference>
<dbReference type="OrthoDB" id="9792678at2"/>
<organism evidence="1 2">
    <name type="scientific">Stappia indica</name>
    <dbReference type="NCBI Taxonomy" id="538381"/>
    <lineage>
        <taxon>Bacteria</taxon>
        <taxon>Pseudomonadati</taxon>
        <taxon>Pseudomonadota</taxon>
        <taxon>Alphaproteobacteria</taxon>
        <taxon>Hyphomicrobiales</taxon>
        <taxon>Stappiaceae</taxon>
        <taxon>Stappia</taxon>
    </lineage>
</organism>
<accession>A0A285SM40</accession>
<dbReference type="Pfam" id="PF11010">
    <property type="entry name" value="DUF2848"/>
    <property type="match status" value="1"/>
</dbReference>
<reference evidence="1 2" key="1">
    <citation type="submission" date="2017-08" db="EMBL/GenBank/DDBJ databases">
        <authorList>
            <person name="de Groot N.N."/>
        </authorList>
    </citation>
    <scope>NUCLEOTIDE SEQUENCE [LARGE SCALE GENOMIC DNA]</scope>
    <source>
        <strain evidence="1 2">USBA 352</strain>
    </source>
</reference>
<evidence type="ECO:0008006" key="3">
    <source>
        <dbReference type="Google" id="ProtNLM"/>
    </source>
</evidence>
<evidence type="ECO:0000313" key="1">
    <source>
        <dbReference type="EMBL" id="SOC07203.1"/>
    </source>
</evidence>
<keyword evidence="2" id="KW-1185">Reference proteome</keyword>
<gene>
    <name evidence="1" type="ORF">SAMN05421512_105316</name>
</gene>
<sequence>MEFTLNGAPLSVRIADLTVAGWTGRDPEAIRHHIDELAEIGVAPPSTVPLYYRTAADLLTQEHGIQVVGGGTSGEVEPFLLAKDGVLHLGLASDHTDRDLEAHSVALSKQACAKPVAGELWLFDEVAGHLDALELRSWIKEDAAGDWIPYQDGKVGSIRPLADLIEGSGMEAARERGDCVAMLCGTLGAIGGVRPAAAFRMELRDPVLGRSIGHSYEITVLPIVA</sequence>
<protein>
    <recommendedName>
        <fullName evidence="3">DUF2848 domain-containing protein</fullName>
    </recommendedName>
</protein>
<dbReference type="AlphaFoldDB" id="A0A285SM40"/>
<evidence type="ECO:0000313" key="2">
    <source>
        <dbReference type="Proteomes" id="UP000219331"/>
    </source>
</evidence>